<comment type="caution">
    <text evidence="1">The sequence shown here is derived from an EMBL/GenBank/DDBJ whole genome shotgun (WGS) entry which is preliminary data.</text>
</comment>
<evidence type="ECO:0000313" key="2">
    <source>
        <dbReference type="Proteomes" id="UP000616151"/>
    </source>
</evidence>
<reference evidence="1" key="1">
    <citation type="submission" date="2021-01" db="EMBL/GenBank/DDBJ databases">
        <authorList>
            <person name="Sun Q."/>
        </authorList>
    </citation>
    <scope>NUCLEOTIDE SEQUENCE</scope>
    <source>
        <strain evidence="1">YIM B02566</strain>
    </source>
</reference>
<protein>
    <submittedName>
        <fullName evidence="1">Nuclear transport factor 2 family protein</fullName>
    </submittedName>
</protein>
<name>A0ACC5R575_9HYPH</name>
<evidence type="ECO:0000313" key="1">
    <source>
        <dbReference type="EMBL" id="MBK1867815.1"/>
    </source>
</evidence>
<keyword evidence="2" id="KW-1185">Reference proteome</keyword>
<dbReference type="EMBL" id="JAENHL010000007">
    <property type="protein sequence ID" value="MBK1867815.1"/>
    <property type="molecule type" value="Genomic_DNA"/>
</dbReference>
<organism evidence="1 2">
    <name type="scientific">Taklimakanibacter albus</name>
    <dbReference type="NCBI Taxonomy" id="2800327"/>
    <lineage>
        <taxon>Bacteria</taxon>
        <taxon>Pseudomonadati</taxon>
        <taxon>Pseudomonadota</taxon>
        <taxon>Alphaproteobacteria</taxon>
        <taxon>Hyphomicrobiales</taxon>
        <taxon>Aestuariivirgaceae</taxon>
        <taxon>Taklimakanibacter</taxon>
    </lineage>
</organism>
<proteinExistence type="predicted"/>
<sequence length="130" mass="14345">MASAKNFDDLLAVAQAERALADAHLSLDLALFDQLLHKDYIIIQPGGAAENKAETLASFRKGARHWDKASVDQLDIRLYDGTAVVTGRWSACGRNGAASFDYQARFLSVWVREDGRWQNVAYQSTEMPAG</sequence>
<gene>
    <name evidence="1" type="ORF">JHL16_15765</name>
</gene>
<accession>A0ACC5R575</accession>
<dbReference type="Proteomes" id="UP000616151">
    <property type="component" value="Unassembled WGS sequence"/>
</dbReference>